<evidence type="ECO:0000313" key="21">
    <source>
        <dbReference type="Proteomes" id="UP000198995"/>
    </source>
</evidence>
<keyword evidence="16" id="KW-0594">Phospholipid biosynthesis</keyword>
<keyword evidence="14" id="KW-0443">Lipid metabolism</keyword>
<comment type="catalytic activity">
    <reaction evidence="1 18">
        <text>a 1,2-diacyl-sn-glycero-3-phosphate + CTP + H(+) = a CDP-1,2-diacyl-sn-glycerol + diphosphate</text>
        <dbReference type="Rhea" id="RHEA:16229"/>
        <dbReference type="ChEBI" id="CHEBI:15378"/>
        <dbReference type="ChEBI" id="CHEBI:33019"/>
        <dbReference type="ChEBI" id="CHEBI:37563"/>
        <dbReference type="ChEBI" id="CHEBI:58332"/>
        <dbReference type="ChEBI" id="CHEBI:58608"/>
        <dbReference type="EC" id="2.7.7.41"/>
    </reaction>
</comment>
<dbReference type="PROSITE" id="PS01315">
    <property type="entry name" value="CDS"/>
    <property type="match status" value="1"/>
</dbReference>
<feature type="transmembrane region" description="Helical" evidence="19">
    <location>
        <begin position="51"/>
        <end position="71"/>
    </location>
</feature>
<feature type="transmembrane region" description="Helical" evidence="19">
    <location>
        <begin position="77"/>
        <end position="96"/>
    </location>
</feature>
<organism evidence="20 21">
    <name type="scientific">Peptococcus niger</name>
    <dbReference type="NCBI Taxonomy" id="2741"/>
    <lineage>
        <taxon>Bacteria</taxon>
        <taxon>Bacillati</taxon>
        <taxon>Bacillota</taxon>
        <taxon>Clostridia</taxon>
        <taxon>Eubacteriales</taxon>
        <taxon>Peptococcaceae</taxon>
        <taxon>Peptococcus</taxon>
    </lineage>
</organism>
<dbReference type="GO" id="GO:0016024">
    <property type="term" value="P:CDP-diacylglycerol biosynthetic process"/>
    <property type="evidence" value="ECO:0007669"/>
    <property type="project" value="UniProtKB-UniPathway"/>
</dbReference>
<dbReference type="PANTHER" id="PTHR46382">
    <property type="entry name" value="PHOSPHATIDATE CYTIDYLYLTRANSFERASE"/>
    <property type="match status" value="1"/>
</dbReference>
<proteinExistence type="inferred from homology"/>
<dbReference type="RefSeq" id="WP_091792104.1">
    <property type="nucleotide sequence ID" value="NZ_FNAF01000010.1"/>
</dbReference>
<dbReference type="GO" id="GO:0004605">
    <property type="term" value="F:phosphatidate cytidylyltransferase activity"/>
    <property type="evidence" value="ECO:0007669"/>
    <property type="project" value="UniProtKB-EC"/>
</dbReference>
<evidence type="ECO:0000256" key="8">
    <source>
        <dbReference type="ARBA" id="ARBA00022475"/>
    </source>
</evidence>
<evidence type="ECO:0000256" key="6">
    <source>
        <dbReference type="ARBA" id="ARBA00012487"/>
    </source>
</evidence>
<reference evidence="20 21" key="1">
    <citation type="submission" date="2016-10" db="EMBL/GenBank/DDBJ databases">
        <authorList>
            <person name="de Groot N.N."/>
        </authorList>
    </citation>
    <scope>NUCLEOTIDE SEQUENCE [LARGE SCALE GENOMIC DNA]</scope>
    <source>
        <strain evidence="20 21">DSM 20475</strain>
    </source>
</reference>
<name>A0A1G6YJT9_PEPNI</name>
<evidence type="ECO:0000256" key="10">
    <source>
        <dbReference type="ARBA" id="ARBA00022679"/>
    </source>
</evidence>
<evidence type="ECO:0000256" key="11">
    <source>
        <dbReference type="ARBA" id="ARBA00022692"/>
    </source>
</evidence>
<evidence type="ECO:0000256" key="13">
    <source>
        <dbReference type="ARBA" id="ARBA00022989"/>
    </source>
</evidence>
<evidence type="ECO:0000256" key="17">
    <source>
        <dbReference type="ARBA" id="ARBA00023264"/>
    </source>
</evidence>
<keyword evidence="15 19" id="KW-0472">Membrane</keyword>
<dbReference type="Pfam" id="PF01148">
    <property type="entry name" value="CTP_transf_1"/>
    <property type="match status" value="1"/>
</dbReference>
<evidence type="ECO:0000256" key="15">
    <source>
        <dbReference type="ARBA" id="ARBA00023136"/>
    </source>
</evidence>
<keyword evidence="11 18" id="KW-0812">Transmembrane</keyword>
<keyword evidence="10 18" id="KW-0808">Transferase</keyword>
<evidence type="ECO:0000256" key="18">
    <source>
        <dbReference type="RuleBase" id="RU003938"/>
    </source>
</evidence>
<feature type="transmembrane region" description="Helical" evidence="19">
    <location>
        <begin position="130"/>
        <end position="150"/>
    </location>
</feature>
<dbReference type="OrthoDB" id="9799199at2"/>
<evidence type="ECO:0000256" key="1">
    <source>
        <dbReference type="ARBA" id="ARBA00001698"/>
    </source>
</evidence>
<dbReference type="STRING" id="2741.SAMN04489866_1107"/>
<evidence type="ECO:0000256" key="2">
    <source>
        <dbReference type="ARBA" id="ARBA00004651"/>
    </source>
</evidence>
<dbReference type="UniPathway" id="UPA00557">
    <property type="reaction ID" value="UER00614"/>
</dbReference>
<dbReference type="GO" id="GO:0005886">
    <property type="term" value="C:plasma membrane"/>
    <property type="evidence" value="ECO:0007669"/>
    <property type="project" value="UniProtKB-SubCell"/>
</dbReference>
<comment type="pathway">
    <text evidence="4">Lipid metabolism.</text>
</comment>
<evidence type="ECO:0000256" key="4">
    <source>
        <dbReference type="ARBA" id="ARBA00005189"/>
    </source>
</evidence>
<evidence type="ECO:0000256" key="14">
    <source>
        <dbReference type="ARBA" id="ARBA00023098"/>
    </source>
</evidence>
<dbReference type="InterPro" id="IPR000374">
    <property type="entry name" value="PC_trans"/>
</dbReference>
<gene>
    <name evidence="20" type="ORF">SAMN04489866_1107</name>
</gene>
<comment type="subcellular location">
    <subcellularLocation>
        <location evidence="2">Cell membrane</location>
        <topology evidence="2">Multi-pass membrane protein</topology>
    </subcellularLocation>
</comment>
<keyword evidence="12 18" id="KW-0548">Nucleotidyltransferase</keyword>
<keyword evidence="9" id="KW-0444">Lipid biosynthesis</keyword>
<keyword evidence="21" id="KW-1185">Reference proteome</keyword>
<dbReference type="Proteomes" id="UP000198995">
    <property type="component" value="Unassembled WGS sequence"/>
</dbReference>
<evidence type="ECO:0000256" key="5">
    <source>
        <dbReference type="ARBA" id="ARBA00010185"/>
    </source>
</evidence>
<comment type="similarity">
    <text evidence="5 18">Belongs to the CDS family.</text>
</comment>
<evidence type="ECO:0000256" key="3">
    <source>
        <dbReference type="ARBA" id="ARBA00005119"/>
    </source>
</evidence>
<feature type="transmembrane region" description="Helical" evidence="19">
    <location>
        <begin position="196"/>
        <end position="216"/>
    </location>
</feature>
<sequence>MRQRIITGAVGIPVILLCLFTVRPLMLLLVVALTAGALFELARMYAPKRPLAFLWLPACGAVGFFVTYLLQVPDWQGIVLAFYLTVLLALGVFAYPHLPIGDLGFLLLMLIYGAWTLMHALVLYDAPHGSWLLLMAFLTVWFSDSGAYFVGRAFGRHKLAAQLSPNKTVEGAVGGIVLAVLALLIANVFIKALPGPAATVLFAVAIAVVGILGDLFESLLKRTFGVKDSGNILPGHGGILDRFDSLMLVLPVVSYLLPFLATL</sequence>
<evidence type="ECO:0000256" key="19">
    <source>
        <dbReference type="SAM" id="Phobius"/>
    </source>
</evidence>
<feature type="transmembrane region" description="Helical" evidence="19">
    <location>
        <begin position="12"/>
        <end position="39"/>
    </location>
</feature>
<evidence type="ECO:0000256" key="16">
    <source>
        <dbReference type="ARBA" id="ARBA00023209"/>
    </source>
</evidence>
<feature type="transmembrane region" description="Helical" evidence="19">
    <location>
        <begin position="103"/>
        <end position="124"/>
    </location>
</feature>
<accession>A0A1G6YJT9</accession>
<dbReference type="EC" id="2.7.7.41" evidence="6 18"/>
<keyword evidence="17" id="KW-1208">Phospholipid metabolism</keyword>
<evidence type="ECO:0000256" key="9">
    <source>
        <dbReference type="ARBA" id="ARBA00022516"/>
    </source>
</evidence>
<evidence type="ECO:0000256" key="7">
    <source>
        <dbReference type="ARBA" id="ARBA00019373"/>
    </source>
</evidence>
<keyword evidence="13 19" id="KW-1133">Transmembrane helix</keyword>
<dbReference type="EMBL" id="FNAF01000010">
    <property type="protein sequence ID" value="SDD90669.1"/>
    <property type="molecule type" value="Genomic_DNA"/>
</dbReference>
<feature type="transmembrane region" description="Helical" evidence="19">
    <location>
        <begin position="243"/>
        <end position="261"/>
    </location>
</feature>
<dbReference type="AlphaFoldDB" id="A0A1G6YJT9"/>
<comment type="pathway">
    <text evidence="3 18">Phospholipid metabolism; CDP-diacylglycerol biosynthesis; CDP-diacylglycerol from sn-glycerol 3-phosphate: step 3/3.</text>
</comment>
<keyword evidence="8" id="KW-1003">Cell membrane</keyword>
<feature type="transmembrane region" description="Helical" evidence="19">
    <location>
        <begin position="171"/>
        <end position="190"/>
    </location>
</feature>
<evidence type="ECO:0000256" key="12">
    <source>
        <dbReference type="ARBA" id="ARBA00022695"/>
    </source>
</evidence>
<dbReference type="PANTHER" id="PTHR46382:SF1">
    <property type="entry name" value="PHOSPHATIDATE CYTIDYLYLTRANSFERASE"/>
    <property type="match status" value="1"/>
</dbReference>
<protein>
    <recommendedName>
        <fullName evidence="7 18">Phosphatidate cytidylyltransferase</fullName>
        <ecNumber evidence="6 18">2.7.7.41</ecNumber>
    </recommendedName>
</protein>
<evidence type="ECO:0000313" key="20">
    <source>
        <dbReference type="EMBL" id="SDD90669.1"/>
    </source>
</evidence>